<dbReference type="GO" id="GO:0051470">
    <property type="term" value="P:ectoine transmembrane transport"/>
    <property type="evidence" value="ECO:0007669"/>
    <property type="project" value="InterPro"/>
</dbReference>
<gene>
    <name evidence="7" type="ORF">SAMN05216231_3431</name>
</gene>
<dbReference type="GO" id="GO:0033294">
    <property type="term" value="F:ectoine binding"/>
    <property type="evidence" value="ECO:0007669"/>
    <property type="project" value="InterPro"/>
</dbReference>
<keyword evidence="1 5" id="KW-0732">Signal</keyword>
<sequence length="311" mass="32832">MKKLLLASIFFISIMLLAACGSDDTSSSDDTSGNGGEEESADDSSSEGESNLLTKLQEEGKVTIGFANEAPYGYQEDGELKGAAVDIAQAVFAELGIDEMEAQLADFSQLIPGLNAGKFDVITAGMAINPDRCENADFGEPEMQYGEGLIVQKGNPMDLHSYEDIAETGATVSIMAGATEHEYVKQMGVSEDQIQSASDIPGTFSAVASGRADATTGTEMTVKRALESSGNDKLEFVSDFEQPDIEGIPSYGAAAFHKDSDALREAYNEALAKLKEDGTVKELLEANGFSGETNSVPSDITTEGVCSGEQY</sequence>
<proteinExistence type="predicted"/>
<dbReference type="RefSeq" id="WP_092494159.1">
    <property type="nucleotide sequence ID" value="NZ_FNKD01000004.1"/>
</dbReference>
<evidence type="ECO:0000256" key="5">
    <source>
        <dbReference type="SAM" id="SignalP"/>
    </source>
</evidence>
<evidence type="ECO:0000259" key="6">
    <source>
        <dbReference type="SMART" id="SM00062"/>
    </source>
</evidence>
<dbReference type="Proteomes" id="UP000199444">
    <property type="component" value="Unassembled WGS sequence"/>
</dbReference>
<dbReference type="STRING" id="553311.SAMN05216231_3431"/>
<accession>A0A1H1FUY0</accession>
<keyword evidence="8" id="KW-1185">Reference proteome</keyword>
<evidence type="ECO:0000256" key="3">
    <source>
        <dbReference type="ARBA" id="ARBA00023288"/>
    </source>
</evidence>
<dbReference type="PROSITE" id="PS51257">
    <property type="entry name" value="PROKAR_LIPOPROTEIN"/>
    <property type="match status" value="1"/>
</dbReference>
<reference evidence="7 8" key="1">
    <citation type="submission" date="2016-10" db="EMBL/GenBank/DDBJ databases">
        <authorList>
            <person name="de Groot N.N."/>
        </authorList>
    </citation>
    <scope>NUCLEOTIDE SEQUENCE [LARGE SCALE GENOMIC DNA]</scope>
    <source>
        <strain evidence="7 8">CGMCC 1.10449</strain>
    </source>
</reference>
<dbReference type="EMBL" id="FNKD01000004">
    <property type="protein sequence ID" value="SDR04764.1"/>
    <property type="molecule type" value="Genomic_DNA"/>
</dbReference>
<keyword evidence="3" id="KW-0449">Lipoprotein</keyword>
<protein>
    <submittedName>
        <fullName evidence="7">Amino acid ABC transporter substrate-binding protein, PAAT family</fullName>
    </submittedName>
</protein>
<dbReference type="NCBIfam" id="TIGR02995">
    <property type="entry name" value="ectoine_ehuB"/>
    <property type="match status" value="1"/>
</dbReference>
<keyword evidence="2" id="KW-0564">Palmitate</keyword>
<dbReference type="CDD" id="cd01002">
    <property type="entry name" value="PBP2_Ehub_like"/>
    <property type="match status" value="1"/>
</dbReference>
<dbReference type="Pfam" id="PF00497">
    <property type="entry name" value="SBP_bac_3"/>
    <property type="match status" value="1"/>
</dbReference>
<dbReference type="PANTHER" id="PTHR35936">
    <property type="entry name" value="MEMBRANE-BOUND LYTIC MUREIN TRANSGLYCOSYLASE F"/>
    <property type="match status" value="1"/>
</dbReference>
<dbReference type="PANTHER" id="PTHR35936:SF17">
    <property type="entry name" value="ARGININE-BINDING EXTRACELLULAR PROTEIN ARTP"/>
    <property type="match status" value="1"/>
</dbReference>
<evidence type="ECO:0000256" key="4">
    <source>
        <dbReference type="SAM" id="MobiDB-lite"/>
    </source>
</evidence>
<feature type="compositionally biased region" description="Polar residues" evidence="4">
    <location>
        <begin position="290"/>
        <end position="301"/>
    </location>
</feature>
<dbReference type="AlphaFoldDB" id="A0A1H1FUY0"/>
<name>A0A1H1FUY0_9BACI</name>
<evidence type="ECO:0000313" key="7">
    <source>
        <dbReference type="EMBL" id="SDR04764.1"/>
    </source>
</evidence>
<dbReference type="Gene3D" id="3.40.190.10">
    <property type="entry name" value="Periplasmic binding protein-like II"/>
    <property type="match status" value="2"/>
</dbReference>
<dbReference type="InterPro" id="IPR014337">
    <property type="entry name" value="Ectoine_EhuB"/>
</dbReference>
<feature type="compositionally biased region" description="Acidic residues" evidence="4">
    <location>
        <begin position="36"/>
        <end position="46"/>
    </location>
</feature>
<evidence type="ECO:0000256" key="2">
    <source>
        <dbReference type="ARBA" id="ARBA00023139"/>
    </source>
</evidence>
<feature type="domain" description="Solute-binding protein family 3/N-terminal" evidence="6">
    <location>
        <begin position="61"/>
        <end position="291"/>
    </location>
</feature>
<feature type="signal peptide" evidence="5">
    <location>
        <begin position="1"/>
        <end position="18"/>
    </location>
</feature>
<feature type="region of interest" description="Disordered" evidence="4">
    <location>
        <begin position="290"/>
        <end position="311"/>
    </location>
</feature>
<dbReference type="InterPro" id="IPR001638">
    <property type="entry name" value="Solute-binding_3/MltF_N"/>
</dbReference>
<organism evidence="7 8">
    <name type="scientific">Virgibacillus salinus</name>
    <dbReference type="NCBI Taxonomy" id="553311"/>
    <lineage>
        <taxon>Bacteria</taxon>
        <taxon>Bacillati</taxon>
        <taxon>Bacillota</taxon>
        <taxon>Bacilli</taxon>
        <taxon>Bacillales</taxon>
        <taxon>Bacillaceae</taxon>
        <taxon>Virgibacillus</taxon>
    </lineage>
</organism>
<feature type="region of interest" description="Disordered" evidence="4">
    <location>
        <begin position="25"/>
        <end position="50"/>
    </location>
</feature>
<dbReference type="SMART" id="SM00062">
    <property type="entry name" value="PBPb"/>
    <property type="match status" value="1"/>
</dbReference>
<feature type="chain" id="PRO_5039144141" evidence="5">
    <location>
        <begin position="19"/>
        <end position="311"/>
    </location>
</feature>
<evidence type="ECO:0000256" key="1">
    <source>
        <dbReference type="ARBA" id="ARBA00022729"/>
    </source>
</evidence>
<evidence type="ECO:0000313" key="8">
    <source>
        <dbReference type="Proteomes" id="UP000199444"/>
    </source>
</evidence>
<dbReference type="SUPFAM" id="SSF53850">
    <property type="entry name" value="Periplasmic binding protein-like II"/>
    <property type="match status" value="1"/>
</dbReference>